<dbReference type="EMBL" id="CAJVPK010000115">
    <property type="protein sequence ID" value="CAG8452122.1"/>
    <property type="molecule type" value="Genomic_DNA"/>
</dbReference>
<gene>
    <name evidence="1" type="ORF">DEBURN_LOCUS2202</name>
</gene>
<sequence length="116" mass="13097">MDLFTFTNSQARLLTELIGAQKRLENLSIGANINIDGIDELDSLFLASSFTQQVVFISDIPIFNYCTKITELTLPNLLRWCCKGGGNKKFNVKNVEQAFTLSDEHFKAIEEYRGSI</sequence>
<evidence type="ECO:0000313" key="2">
    <source>
        <dbReference type="Proteomes" id="UP000789706"/>
    </source>
</evidence>
<evidence type="ECO:0000313" key="1">
    <source>
        <dbReference type="EMBL" id="CAG8452122.1"/>
    </source>
</evidence>
<dbReference type="AlphaFoldDB" id="A0A9N8YVI7"/>
<protein>
    <submittedName>
        <fullName evidence="1">8166_t:CDS:1</fullName>
    </submittedName>
</protein>
<reference evidence="1" key="1">
    <citation type="submission" date="2021-06" db="EMBL/GenBank/DDBJ databases">
        <authorList>
            <person name="Kallberg Y."/>
            <person name="Tangrot J."/>
            <person name="Rosling A."/>
        </authorList>
    </citation>
    <scope>NUCLEOTIDE SEQUENCE</scope>
    <source>
        <strain evidence="1">AZ414A</strain>
    </source>
</reference>
<keyword evidence="2" id="KW-1185">Reference proteome</keyword>
<comment type="caution">
    <text evidence="1">The sequence shown here is derived from an EMBL/GenBank/DDBJ whole genome shotgun (WGS) entry which is preliminary data.</text>
</comment>
<dbReference type="Proteomes" id="UP000789706">
    <property type="component" value="Unassembled WGS sequence"/>
</dbReference>
<proteinExistence type="predicted"/>
<accession>A0A9N8YVI7</accession>
<organism evidence="1 2">
    <name type="scientific">Diversispora eburnea</name>
    <dbReference type="NCBI Taxonomy" id="1213867"/>
    <lineage>
        <taxon>Eukaryota</taxon>
        <taxon>Fungi</taxon>
        <taxon>Fungi incertae sedis</taxon>
        <taxon>Mucoromycota</taxon>
        <taxon>Glomeromycotina</taxon>
        <taxon>Glomeromycetes</taxon>
        <taxon>Diversisporales</taxon>
        <taxon>Diversisporaceae</taxon>
        <taxon>Diversispora</taxon>
    </lineage>
</organism>
<name>A0A9N8YVI7_9GLOM</name>